<dbReference type="PROSITE" id="PS00847">
    <property type="entry name" value="MCM_1"/>
    <property type="match status" value="1"/>
</dbReference>
<keyword evidence="3" id="KW-0067">ATP-binding</keyword>
<evidence type="ECO:0000256" key="3">
    <source>
        <dbReference type="ARBA" id="ARBA00022840"/>
    </source>
</evidence>
<feature type="non-terminal residue" evidence="5">
    <location>
        <position position="96"/>
    </location>
</feature>
<dbReference type="AlphaFoldDB" id="A0A6A0AE69"/>
<dbReference type="InterPro" id="IPR031327">
    <property type="entry name" value="MCM"/>
</dbReference>
<dbReference type="InterPro" id="IPR018525">
    <property type="entry name" value="MCM_CS"/>
</dbReference>
<dbReference type="Proteomes" id="UP000485058">
    <property type="component" value="Unassembled WGS sequence"/>
</dbReference>
<evidence type="ECO:0000313" key="6">
    <source>
        <dbReference type="Proteomes" id="UP000485058"/>
    </source>
</evidence>
<dbReference type="EMBL" id="BLLF01005427">
    <property type="protein sequence ID" value="GFH31189.1"/>
    <property type="molecule type" value="Genomic_DNA"/>
</dbReference>
<dbReference type="InterPro" id="IPR001208">
    <property type="entry name" value="MCM_dom"/>
</dbReference>
<dbReference type="PANTHER" id="PTHR11630">
    <property type="entry name" value="DNA REPLICATION LICENSING FACTOR MCM FAMILY MEMBER"/>
    <property type="match status" value="1"/>
</dbReference>
<dbReference type="GO" id="GO:0006270">
    <property type="term" value="P:DNA replication initiation"/>
    <property type="evidence" value="ECO:0007669"/>
    <property type="project" value="TreeGrafter"/>
</dbReference>
<dbReference type="GO" id="GO:0043138">
    <property type="term" value="F:3'-5' DNA helicase activity"/>
    <property type="evidence" value="ECO:0007669"/>
    <property type="project" value="TreeGrafter"/>
</dbReference>
<dbReference type="Gene3D" id="3.40.50.300">
    <property type="entry name" value="P-loop containing nucleotide triphosphate hydrolases"/>
    <property type="match status" value="1"/>
</dbReference>
<dbReference type="InterPro" id="IPR027417">
    <property type="entry name" value="P-loop_NTPase"/>
</dbReference>
<protein>
    <recommendedName>
        <fullName evidence="1">DNA helicase</fullName>
        <ecNumber evidence="1">3.6.4.12</ecNumber>
    </recommendedName>
</protein>
<dbReference type="GO" id="GO:0000727">
    <property type="term" value="P:double-strand break repair via break-induced replication"/>
    <property type="evidence" value="ECO:0007669"/>
    <property type="project" value="TreeGrafter"/>
</dbReference>
<dbReference type="PANTHER" id="PTHR11630:SF42">
    <property type="entry name" value="DNA REPLICATION LICENSING FACTOR MCM5"/>
    <property type="match status" value="1"/>
</dbReference>
<dbReference type="GO" id="GO:0003697">
    <property type="term" value="F:single-stranded DNA binding"/>
    <property type="evidence" value="ECO:0007669"/>
    <property type="project" value="TreeGrafter"/>
</dbReference>
<dbReference type="PRINTS" id="PR01657">
    <property type="entry name" value="MCMFAMILY"/>
</dbReference>
<feature type="domain" description="MCM C-terminal AAA(+) ATPase" evidence="4">
    <location>
        <begin position="1"/>
        <end position="96"/>
    </location>
</feature>
<accession>A0A6A0AE69</accession>
<evidence type="ECO:0000256" key="1">
    <source>
        <dbReference type="ARBA" id="ARBA00012551"/>
    </source>
</evidence>
<reference evidence="5 6" key="1">
    <citation type="submission" date="2020-02" db="EMBL/GenBank/DDBJ databases">
        <title>Draft genome sequence of Haematococcus lacustris strain NIES-144.</title>
        <authorList>
            <person name="Morimoto D."/>
            <person name="Nakagawa S."/>
            <person name="Yoshida T."/>
            <person name="Sawayama S."/>
        </authorList>
    </citation>
    <scope>NUCLEOTIDE SEQUENCE [LARGE SCALE GENOMIC DNA]</scope>
    <source>
        <strain evidence="5 6">NIES-144</strain>
    </source>
</reference>
<dbReference type="PROSITE" id="PS50051">
    <property type="entry name" value="MCM_2"/>
    <property type="match status" value="1"/>
</dbReference>
<proteinExistence type="predicted"/>
<evidence type="ECO:0000256" key="2">
    <source>
        <dbReference type="ARBA" id="ARBA00022741"/>
    </source>
</evidence>
<name>A0A6A0AE69_HAELA</name>
<keyword evidence="2" id="KW-0547">Nucleotide-binding</keyword>
<gene>
    <name evidence="5" type="ORF">HaLaN_30176</name>
</gene>
<dbReference type="GO" id="GO:0005634">
    <property type="term" value="C:nucleus"/>
    <property type="evidence" value="ECO:0007669"/>
    <property type="project" value="TreeGrafter"/>
</dbReference>
<organism evidence="5 6">
    <name type="scientific">Haematococcus lacustris</name>
    <name type="common">Green alga</name>
    <name type="synonym">Haematococcus pluvialis</name>
    <dbReference type="NCBI Taxonomy" id="44745"/>
    <lineage>
        <taxon>Eukaryota</taxon>
        <taxon>Viridiplantae</taxon>
        <taxon>Chlorophyta</taxon>
        <taxon>core chlorophytes</taxon>
        <taxon>Chlorophyceae</taxon>
        <taxon>CS clade</taxon>
        <taxon>Chlamydomonadales</taxon>
        <taxon>Haematococcaceae</taxon>
        <taxon>Haematococcus</taxon>
    </lineage>
</organism>
<dbReference type="Pfam" id="PF00493">
    <property type="entry name" value="MCM"/>
    <property type="match status" value="1"/>
</dbReference>
<sequence length="96" mass="10165">MPDGTNRRGDINALLLGDPSTAKSQFLKFVSKVAPICVYTSGKGSSAAGLTASVVQDAGSREFYLEGGAMVLADNGVVCIDEFDKMRPEDRVAIHE</sequence>
<comment type="caution">
    <text evidence="5">The sequence shown here is derived from an EMBL/GenBank/DDBJ whole genome shotgun (WGS) entry which is preliminary data.</text>
</comment>
<dbReference type="GO" id="GO:0042555">
    <property type="term" value="C:MCM complex"/>
    <property type="evidence" value="ECO:0007669"/>
    <property type="project" value="TreeGrafter"/>
</dbReference>
<dbReference type="EC" id="3.6.4.12" evidence="1"/>
<keyword evidence="6" id="KW-1185">Reference proteome</keyword>
<evidence type="ECO:0000259" key="4">
    <source>
        <dbReference type="PROSITE" id="PS50051"/>
    </source>
</evidence>
<dbReference type="GO" id="GO:0017116">
    <property type="term" value="F:single-stranded DNA helicase activity"/>
    <property type="evidence" value="ECO:0007669"/>
    <property type="project" value="TreeGrafter"/>
</dbReference>
<evidence type="ECO:0000313" key="5">
    <source>
        <dbReference type="EMBL" id="GFH31189.1"/>
    </source>
</evidence>
<dbReference type="GO" id="GO:0005524">
    <property type="term" value="F:ATP binding"/>
    <property type="evidence" value="ECO:0007669"/>
    <property type="project" value="UniProtKB-KW"/>
</dbReference>
<dbReference type="SUPFAM" id="SSF52540">
    <property type="entry name" value="P-loop containing nucleoside triphosphate hydrolases"/>
    <property type="match status" value="1"/>
</dbReference>